<name>A0A178EWZ0_TRIRU</name>
<comment type="similarity">
    <text evidence="2 6">Belongs to the SCC2/Nipped-B family.</text>
</comment>
<dbReference type="GO" id="GO:0006355">
    <property type="term" value="P:regulation of DNA-templated transcription"/>
    <property type="evidence" value="ECO:0007669"/>
    <property type="project" value="InterPro"/>
</dbReference>
<keyword evidence="4 6" id="KW-0539">Nucleus</keyword>
<dbReference type="SUPFAM" id="SSF48371">
    <property type="entry name" value="ARM repeat"/>
    <property type="match status" value="1"/>
</dbReference>
<dbReference type="EMBL" id="LHPM01000015">
    <property type="protein sequence ID" value="OAL64602.1"/>
    <property type="molecule type" value="Genomic_DNA"/>
</dbReference>
<sequence length="1794" mass="198189">MQRPFEVAIPRESSSSTYDAARRLPRPLSVDAALQFSPMTSAPIFGLGKCSLAGGLTSGAVLTRRSSSLLSSVDSILRPDIEQPSLANWARTYDSHTAGRLIDTLDNETQASSADSPYIETVRKNIHGLLIGEGLTSDGLTTIRFKAPPRACQPRPSEKTQAPPANMELTAHERLGPFAKMVLDTTNIPFRYPSPSSPSPPKQVQRSKPASAPDQRNRDTREDGGKAVSKIPVPSMAVKPVILVPAFPDPSQLSEYQHLPDTYAKPRLLSPATQHAESVKIRDQREVINTAVANLQSLLQDVFESEDEMQLESSQDPGQNTNKYFYTMDTTEDSRPCLTSETHKQLQKAFRSVTGYGKLGDIPNEFITRIQKLCEVPIMAAQSVDITVESDMSETSMENWTKQLGDLENALLAMGTLLHTMDGRTDAKELCSEDMIQLIPTALNHVFERCVIPAVECRPSGKDTALFSIFTSQKQAISSVTLQSRKILSQLGVFLSAVDLVEGAITAMEFMATKLIFVENAHHEKDSTIGVQRFEAVRRCAMDMLAKIFAKYAEQRSFILDEILVSLEKLPSTRQSARQFKLTDGKSIQLLSALVVQLVQTTAVRSSSQRAAKPKLRSSGQNEESEDDDESRSEGEDDTSPFVNLSRQVDQAYDNAVRSAQYITRFIVQRAMASTKTGDQPYRNILDLFTEDLISILGSSEWPGVELLLRVLASQMVGIAEHDKSTANAKNMALELLGWMGSAISDLTSTAQHLNNSTDDGDSELTEYIRQLFDNHLSRSLHVQDLVVHDGPYRISLEYFNTKDVAGSHLPSARDYLLTSWTKTACTVYCDASQNEAISRSSSARKLASSLTSLISEPHWLEQHREYENISTQQARFAYLIVILSSGFCKAFDTIVKVLLSSISSDQAKVRSRSLKSVIHMLERDPSLLDRDDSIMDLILRCAADSSPMVRDSALTLTARCISLKPALENECCRAILACASDPTVGVRKRCIGLMRDVYTATSNKDLRISIIEQILRRVQDHETNVATLARQGLEELWLSPLHSTDNFDTPQAKVSLGELVALFIGAVQRGDEVVSNLESFFKAALHPESRAVAQNFKICKAAVATLFENVVHGSNNDQRSLQSHLRTLTVFAKSNPKLLTPDQLETLHPYIGHLSSTDDLLLFRSVVVIYRCVLPNLSSAHNNLLKEIQNDLFKSVSKLARTELNEVMACLWTINGVLQNTERLVKLTISVLKGIYQASSTKLDASTSGDALGRVRSYIRIAGCVGKHCNLEKFSSFFAQAFPKSNTESVSGLMVEFIAPFASSIYPHELRVMALESLGSICETWPEQYGKEKARLAFSSVFKEDSGDLQDIVLKTFLTFFSIHEGKSEKFVNTTETNGDSADTSRLGGSLKASANDGAAALIAQNFLSQMLHAAMSKQDTFALTAIELIASINRQGLIHPKECAGVLVSLETSPNSTIATTAYEIHKMLHQQHESMFDREYMRAIQEAFYYQRDVIGDSTGASVRPFTPKLALLFDIVKLSNSKYQKKFLTNFCSKANFELKKLDTSGNPPEYLELTRFVCQNVAFFDYAQVAELLAAISCMERIVGTTGTAVAHSIDTEVLSVKVPEAIEQLGLQEGESNIIPDPIDPAVLKRLATAGAGLSMLWETRTYLRRLYNLNFHSLQKEGKVAAKELNKPASKVPGINGDRFWDTIARIMKSLDNTDSMTNMCREFSTLMSVDDELKIAGDEDRGSPDPFAEVNDVSSVIGTAGRPVKRKSSVSSFTTPKKRPRGRPKLGSKRPSEDSDEDSDMD</sequence>
<dbReference type="Gene3D" id="1.25.10.10">
    <property type="entry name" value="Leucine-rich Repeat Variant"/>
    <property type="match status" value="1"/>
</dbReference>
<dbReference type="PANTHER" id="PTHR21704:SF18">
    <property type="entry name" value="NIPPED-B-LIKE PROTEIN"/>
    <property type="match status" value="1"/>
</dbReference>
<keyword evidence="3 6" id="KW-0677">Repeat</keyword>
<feature type="compositionally biased region" description="Acidic residues" evidence="7">
    <location>
        <begin position="623"/>
        <end position="639"/>
    </location>
</feature>
<dbReference type="GO" id="GO:0003682">
    <property type="term" value="F:chromatin binding"/>
    <property type="evidence" value="ECO:0007669"/>
    <property type="project" value="TreeGrafter"/>
</dbReference>
<dbReference type="InterPro" id="IPR033031">
    <property type="entry name" value="Scc2/Nipped-B"/>
</dbReference>
<dbReference type="GO" id="GO:0140588">
    <property type="term" value="P:chromatin looping"/>
    <property type="evidence" value="ECO:0007669"/>
    <property type="project" value="InterPro"/>
</dbReference>
<dbReference type="Proteomes" id="UP000243015">
    <property type="component" value="Unassembled WGS sequence"/>
</dbReference>
<evidence type="ECO:0000256" key="3">
    <source>
        <dbReference type="ARBA" id="ARBA00022737"/>
    </source>
</evidence>
<comment type="subcellular location">
    <subcellularLocation>
        <location evidence="1 6">Nucleus</location>
    </subcellularLocation>
</comment>
<dbReference type="GO" id="GO:0061775">
    <property type="term" value="F:cohesin loader activity"/>
    <property type="evidence" value="ECO:0007669"/>
    <property type="project" value="InterPro"/>
</dbReference>
<dbReference type="Pfam" id="PF12765">
    <property type="entry name" value="Cohesin_HEAT"/>
    <property type="match status" value="1"/>
</dbReference>
<dbReference type="InterPro" id="IPR026003">
    <property type="entry name" value="Cohesin_HEAT"/>
</dbReference>
<keyword evidence="5 6" id="KW-0131">Cell cycle</keyword>
<dbReference type="InterPro" id="IPR011989">
    <property type="entry name" value="ARM-like"/>
</dbReference>
<evidence type="ECO:0000256" key="4">
    <source>
        <dbReference type="ARBA" id="ARBA00023242"/>
    </source>
</evidence>
<feature type="region of interest" description="Disordered" evidence="7">
    <location>
        <begin position="1729"/>
        <end position="1794"/>
    </location>
</feature>
<dbReference type="GO" id="GO:0034087">
    <property type="term" value="P:establishment of mitotic sister chromatid cohesion"/>
    <property type="evidence" value="ECO:0007669"/>
    <property type="project" value="TreeGrafter"/>
</dbReference>
<dbReference type="GO" id="GO:0090694">
    <property type="term" value="C:Scc2-Scc4 cohesin loading complex"/>
    <property type="evidence" value="ECO:0007669"/>
    <property type="project" value="TreeGrafter"/>
</dbReference>
<feature type="compositionally biased region" description="Basic and acidic residues" evidence="7">
    <location>
        <begin position="215"/>
        <end position="225"/>
    </location>
</feature>
<dbReference type="InterPro" id="IPR024986">
    <property type="entry name" value="Nipped-B_C"/>
</dbReference>
<dbReference type="Pfam" id="PF12830">
    <property type="entry name" value="Nipped-B_C"/>
    <property type="match status" value="1"/>
</dbReference>
<dbReference type="CDD" id="cd23958">
    <property type="entry name" value="SCC2"/>
    <property type="match status" value="1"/>
</dbReference>
<evidence type="ECO:0000313" key="10">
    <source>
        <dbReference type="Proteomes" id="UP000243015"/>
    </source>
</evidence>
<comment type="caution">
    <text evidence="9">The sequence shown here is derived from an EMBL/GenBank/DDBJ whole genome shotgun (WGS) entry which is preliminary data.</text>
</comment>
<gene>
    <name evidence="9" type="ORF">A7C99_4036</name>
</gene>
<dbReference type="InterPro" id="IPR000637">
    <property type="entry name" value="HMGI/Y_DNA-bd_CS"/>
</dbReference>
<organism evidence="9 10">
    <name type="scientific">Trichophyton rubrum</name>
    <name type="common">Athlete's foot fungus</name>
    <name type="synonym">Epidermophyton rubrum</name>
    <dbReference type="NCBI Taxonomy" id="5551"/>
    <lineage>
        <taxon>Eukaryota</taxon>
        <taxon>Fungi</taxon>
        <taxon>Dikarya</taxon>
        <taxon>Ascomycota</taxon>
        <taxon>Pezizomycotina</taxon>
        <taxon>Eurotiomycetes</taxon>
        <taxon>Eurotiomycetidae</taxon>
        <taxon>Onygenales</taxon>
        <taxon>Arthrodermataceae</taxon>
        <taxon>Trichophyton</taxon>
    </lineage>
</organism>
<dbReference type="GO" id="GO:0071169">
    <property type="term" value="P:establishment of protein localization to chromatin"/>
    <property type="evidence" value="ECO:0007669"/>
    <property type="project" value="TreeGrafter"/>
</dbReference>
<feature type="region of interest" description="Disordered" evidence="7">
    <location>
        <begin position="609"/>
        <end position="644"/>
    </location>
</feature>
<dbReference type="VEuPathDB" id="FungiDB:TERG_04987"/>
<evidence type="ECO:0000256" key="5">
    <source>
        <dbReference type="ARBA" id="ARBA00023306"/>
    </source>
</evidence>
<feature type="region of interest" description="Disordered" evidence="7">
    <location>
        <begin position="189"/>
        <end position="231"/>
    </location>
</feature>
<reference evidence="9 10" key="1">
    <citation type="submission" date="2016-05" db="EMBL/GenBank/DDBJ databases">
        <title>Genome sequencing of Trichophyton rubrum CMCC(F)T1i isolated from hair.</title>
        <authorList>
            <person name="Zhan P."/>
            <person name="Tao Y."/>
            <person name="Liu W."/>
        </authorList>
    </citation>
    <scope>NUCLEOTIDE SEQUENCE [LARGE SCALE GENOMIC DNA]</scope>
    <source>
        <strain evidence="10">CMCC(F)T1i</strain>
    </source>
</reference>
<evidence type="ECO:0000256" key="1">
    <source>
        <dbReference type="ARBA" id="ARBA00004123"/>
    </source>
</evidence>
<evidence type="ECO:0000256" key="6">
    <source>
        <dbReference type="RuleBase" id="RU364107"/>
    </source>
</evidence>
<dbReference type="PROSITE" id="PS00354">
    <property type="entry name" value="HMGI_Y"/>
    <property type="match status" value="1"/>
</dbReference>
<evidence type="ECO:0000259" key="8">
    <source>
        <dbReference type="Pfam" id="PF12830"/>
    </source>
</evidence>
<proteinExistence type="inferred from homology"/>
<protein>
    <recommendedName>
        <fullName evidence="6">Sister chromatid cohesion protein</fullName>
    </recommendedName>
</protein>
<evidence type="ECO:0000256" key="2">
    <source>
        <dbReference type="ARBA" id="ARBA00009252"/>
    </source>
</evidence>
<dbReference type="InterPro" id="IPR016024">
    <property type="entry name" value="ARM-type_fold"/>
</dbReference>
<accession>A0A178EWZ0</accession>
<dbReference type="GO" id="GO:1990414">
    <property type="term" value="P:replication-born double-strand break repair via sister chromatid exchange"/>
    <property type="evidence" value="ECO:0007669"/>
    <property type="project" value="TreeGrafter"/>
</dbReference>
<evidence type="ECO:0000313" key="9">
    <source>
        <dbReference type="EMBL" id="OAL64602.1"/>
    </source>
</evidence>
<evidence type="ECO:0000256" key="7">
    <source>
        <dbReference type="SAM" id="MobiDB-lite"/>
    </source>
</evidence>
<feature type="compositionally biased region" description="Basic residues" evidence="7">
    <location>
        <begin position="1768"/>
        <end position="1780"/>
    </location>
</feature>
<dbReference type="PANTHER" id="PTHR21704">
    <property type="entry name" value="NIPPED-B-LIKE PROTEIN DELANGIN SCC2-RELATED"/>
    <property type="match status" value="1"/>
</dbReference>
<feature type="domain" description="Sister chromatid cohesion C-terminal" evidence="8">
    <location>
        <begin position="1402"/>
        <end position="1587"/>
    </location>
</feature>